<dbReference type="InterPro" id="IPR027417">
    <property type="entry name" value="P-loop_NTPase"/>
</dbReference>
<evidence type="ECO:0000256" key="2">
    <source>
        <dbReference type="ARBA" id="ARBA00012121"/>
    </source>
</evidence>
<feature type="active site" description="Phosphoserine intermediate" evidence="6">
    <location>
        <position position="106"/>
    </location>
</feature>
<dbReference type="NCBIfam" id="NF003013">
    <property type="entry name" value="PRK03846.1"/>
    <property type="match status" value="1"/>
</dbReference>
<dbReference type="EMBL" id="JAASQJ010000001">
    <property type="protein sequence ID" value="NIJ52330.1"/>
    <property type="molecule type" value="Genomic_DNA"/>
</dbReference>
<comment type="caution">
    <text evidence="9">The sequence shown here is derived from an EMBL/GenBank/DDBJ whole genome shotgun (WGS) entry which is preliminary data.</text>
</comment>
<evidence type="ECO:0000313" key="9">
    <source>
        <dbReference type="EMBL" id="NIJ52330.1"/>
    </source>
</evidence>
<keyword evidence="4 6" id="KW-0547">Nucleotide-binding</keyword>
<evidence type="ECO:0000259" key="8">
    <source>
        <dbReference type="Pfam" id="PF01583"/>
    </source>
</evidence>
<dbReference type="InterPro" id="IPR002891">
    <property type="entry name" value="APS"/>
</dbReference>
<sequence>MNGGNLENRSLVSFQEKKEVMMQEPILLWLTGLSGSGKSTLAYGLEHYLFHEGFKTVVLDGDNLRNGLCSDLGFTPDDRKENIRRLGEVASLMLNAGLIVICATISPYGDDRLAVQAVVGSDRFFLVYVYCDLLVCEKRDVKGLYKKARNGSIQHFRGITAPYEPPKQFDIQVDTGIETGEESLAKIIQAFEMRIRYKY</sequence>
<dbReference type="PANTHER" id="PTHR42700:SF1">
    <property type="entry name" value="SULFATE ADENYLYLTRANSFERASE"/>
    <property type="match status" value="1"/>
</dbReference>
<evidence type="ECO:0000256" key="1">
    <source>
        <dbReference type="ARBA" id="ARBA00001823"/>
    </source>
</evidence>
<feature type="binding site" evidence="6">
    <location>
        <begin position="32"/>
        <end position="39"/>
    </location>
    <ligand>
        <name>ATP</name>
        <dbReference type="ChEBI" id="CHEBI:30616"/>
    </ligand>
</feature>
<dbReference type="HAMAP" id="MF_00065">
    <property type="entry name" value="Adenylyl_sulf_kinase"/>
    <property type="match status" value="1"/>
</dbReference>
<dbReference type="EC" id="2.7.1.25" evidence="2 6"/>
<keyword evidence="10" id="KW-1185">Reference proteome</keyword>
<evidence type="ECO:0000256" key="3">
    <source>
        <dbReference type="ARBA" id="ARBA00022679"/>
    </source>
</evidence>
<evidence type="ECO:0000256" key="7">
    <source>
        <dbReference type="RuleBase" id="RU004347"/>
    </source>
</evidence>
<keyword evidence="5 6" id="KW-0067">ATP-binding</keyword>
<comment type="similarity">
    <text evidence="6 7">Belongs to the APS kinase family.</text>
</comment>
<evidence type="ECO:0000256" key="5">
    <source>
        <dbReference type="ARBA" id="ARBA00022840"/>
    </source>
</evidence>
<accession>A0ABX0UKX8</accession>
<dbReference type="InterPro" id="IPR059117">
    <property type="entry name" value="APS_kinase_dom"/>
</dbReference>
<dbReference type="GO" id="GO:0004020">
    <property type="term" value="F:adenylylsulfate kinase activity"/>
    <property type="evidence" value="ECO:0007669"/>
    <property type="project" value="UniProtKB-EC"/>
</dbReference>
<dbReference type="CDD" id="cd02027">
    <property type="entry name" value="APSK"/>
    <property type="match status" value="1"/>
</dbReference>
<name>A0ABX0UKX8_9BACT</name>
<keyword evidence="6" id="KW-0597">Phosphoprotein</keyword>
<proteinExistence type="inferred from homology"/>
<protein>
    <recommendedName>
        <fullName evidence="2 6">Adenylyl-sulfate kinase</fullName>
        <ecNumber evidence="2 6">2.7.1.25</ecNumber>
    </recommendedName>
    <alternativeName>
        <fullName evidence="6">APS kinase</fullName>
    </alternativeName>
    <alternativeName>
        <fullName evidence="6">ATP adenosine-5'-phosphosulfate 3'-phosphotransferase</fullName>
    </alternativeName>
    <alternativeName>
        <fullName evidence="6">Adenosine-5'-phosphosulfate kinase</fullName>
    </alternativeName>
</protein>
<dbReference type="PANTHER" id="PTHR42700">
    <property type="entry name" value="SULFATE ADENYLYLTRANSFERASE"/>
    <property type="match status" value="1"/>
</dbReference>
<dbReference type="Gene3D" id="3.40.50.300">
    <property type="entry name" value="P-loop containing nucleotide triphosphate hydrolases"/>
    <property type="match status" value="1"/>
</dbReference>
<comment type="catalytic activity">
    <reaction evidence="1 6 7">
        <text>adenosine 5'-phosphosulfate + ATP = 3'-phosphoadenylyl sulfate + ADP + H(+)</text>
        <dbReference type="Rhea" id="RHEA:24152"/>
        <dbReference type="ChEBI" id="CHEBI:15378"/>
        <dbReference type="ChEBI" id="CHEBI:30616"/>
        <dbReference type="ChEBI" id="CHEBI:58243"/>
        <dbReference type="ChEBI" id="CHEBI:58339"/>
        <dbReference type="ChEBI" id="CHEBI:456216"/>
        <dbReference type="EC" id="2.7.1.25"/>
    </reaction>
</comment>
<feature type="domain" description="APS kinase" evidence="8">
    <location>
        <begin position="25"/>
        <end position="174"/>
    </location>
</feature>
<keyword evidence="3 6" id="KW-0808">Transferase</keyword>
<keyword evidence="6 7" id="KW-0418">Kinase</keyword>
<gene>
    <name evidence="6" type="primary">cysC</name>
    <name evidence="9" type="ORF">FHS68_001486</name>
</gene>
<reference evidence="9 10" key="1">
    <citation type="submission" date="2020-03" db="EMBL/GenBank/DDBJ databases">
        <title>Genomic Encyclopedia of Type Strains, Phase IV (KMG-IV): sequencing the most valuable type-strain genomes for metagenomic binning, comparative biology and taxonomic classification.</title>
        <authorList>
            <person name="Goeker M."/>
        </authorList>
    </citation>
    <scope>NUCLEOTIDE SEQUENCE [LARGE SCALE GENOMIC DNA]</scope>
    <source>
        <strain evidence="9 10">DSM 102865</strain>
    </source>
</reference>
<comment type="function">
    <text evidence="6 7">Catalyzes the synthesis of activated sulfate.</text>
</comment>
<dbReference type="InterPro" id="IPR050512">
    <property type="entry name" value="Sulf_AdTrans/APS_kinase"/>
</dbReference>
<dbReference type="SUPFAM" id="SSF52540">
    <property type="entry name" value="P-loop containing nucleoside triphosphate hydrolases"/>
    <property type="match status" value="1"/>
</dbReference>
<evidence type="ECO:0000256" key="6">
    <source>
        <dbReference type="HAMAP-Rule" id="MF_00065"/>
    </source>
</evidence>
<dbReference type="RefSeq" id="WP_167268547.1">
    <property type="nucleotide sequence ID" value="NZ_JAASQJ010000001.1"/>
</dbReference>
<evidence type="ECO:0000313" key="10">
    <source>
        <dbReference type="Proteomes" id="UP001179181"/>
    </source>
</evidence>
<dbReference type="NCBIfam" id="TIGR00455">
    <property type="entry name" value="apsK"/>
    <property type="match status" value="1"/>
</dbReference>
<dbReference type="Proteomes" id="UP001179181">
    <property type="component" value="Unassembled WGS sequence"/>
</dbReference>
<dbReference type="Pfam" id="PF01583">
    <property type="entry name" value="APS_kinase"/>
    <property type="match status" value="1"/>
</dbReference>
<evidence type="ECO:0000256" key="4">
    <source>
        <dbReference type="ARBA" id="ARBA00022741"/>
    </source>
</evidence>
<organism evidence="9 10">
    <name type="scientific">Dyadobacter arcticus</name>
    <dbReference type="NCBI Taxonomy" id="1078754"/>
    <lineage>
        <taxon>Bacteria</taxon>
        <taxon>Pseudomonadati</taxon>
        <taxon>Bacteroidota</taxon>
        <taxon>Cytophagia</taxon>
        <taxon>Cytophagales</taxon>
        <taxon>Spirosomataceae</taxon>
        <taxon>Dyadobacter</taxon>
    </lineage>
</organism>
<comment type="pathway">
    <text evidence="6 7">Sulfur metabolism; hydrogen sulfide biosynthesis; sulfite from sulfate: step 2/3.</text>
</comment>